<organism evidence="2 3">
    <name type="scientific">Tanacetum coccineum</name>
    <dbReference type="NCBI Taxonomy" id="301880"/>
    <lineage>
        <taxon>Eukaryota</taxon>
        <taxon>Viridiplantae</taxon>
        <taxon>Streptophyta</taxon>
        <taxon>Embryophyta</taxon>
        <taxon>Tracheophyta</taxon>
        <taxon>Spermatophyta</taxon>
        <taxon>Magnoliopsida</taxon>
        <taxon>eudicotyledons</taxon>
        <taxon>Gunneridae</taxon>
        <taxon>Pentapetalae</taxon>
        <taxon>asterids</taxon>
        <taxon>campanulids</taxon>
        <taxon>Asterales</taxon>
        <taxon>Asteraceae</taxon>
        <taxon>Asteroideae</taxon>
        <taxon>Anthemideae</taxon>
        <taxon>Anthemidinae</taxon>
        <taxon>Tanacetum</taxon>
    </lineage>
</organism>
<accession>A0ABQ5E439</accession>
<gene>
    <name evidence="2" type="ORF">Tco_0953609</name>
</gene>
<dbReference type="Proteomes" id="UP001151760">
    <property type="component" value="Unassembled WGS sequence"/>
</dbReference>
<reference evidence="2" key="1">
    <citation type="journal article" date="2022" name="Int. J. Mol. Sci.">
        <title>Draft Genome of Tanacetum Coccineum: Genomic Comparison of Closely Related Tanacetum-Family Plants.</title>
        <authorList>
            <person name="Yamashiro T."/>
            <person name="Shiraishi A."/>
            <person name="Nakayama K."/>
            <person name="Satake H."/>
        </authorList>
    </citation>
    <scope>NUCLEOTIDE SEQUENCE</scope>
</reference>
<dbReference type="InterPro" id="IPR029472">
    <property type="entry name" value="Copia-like_N"/>
</dbReference>
<dbReference type="PANTHER" id="PTHR37610">
    <property type="entry name" value="CCHC-TYPE DOMAIN-CONTAINING PROTEIN"/>
    <property type="match status" value="1"/>
</dbReference>
<feature type="domain" description="Retrotransposon Copia-like N-terminal" evidence="1">
    <location>
        <begin position="30"/>
        <end position="74"/>
    </location>
</feature>
<name>A0ABQ5E439_9ASTR</name>
<dbReference type="EMBL" id="BQNB010015853">
    <property type="protein sequence ID" value="GJT44894.1"/>
    <property type="molecule type" value="Genomic_DNA"/>
</dbReference>
<evidence type="ECO:0000259" key="1">
    <source>
        <dbReference type="Pfam" id="PF14244"/>
    </source>
</evidence>
<dbReference type="PANTHER" id="PTHR37610:SF97">
    <property type="entry name" value="RETROTRANSPOSON GAG DOMAIN-CONTAINING PROTEIN"/>
    <property type="match status" value="1"/>
</dbReference>
<sequence length="128" mass="14818">MTNSTNSPPSSQSNTNIYDINSIHHPLYFHQNDHPGLVLISKKLTRSENYSTWRRSMMIALNAKNKLKLINGDFEESSSNSEIRSLWERPNDMIISWILNTVLDQIGNNLTFVNSTSSLWNELYEHYS</sequence>
<comment type="caution">
    <text evidence="2">The sequence shown here is derived from an EMBL/GenBank/DDBJ whole genome shotgun (WGS) entry which is preliminary data.</text>
</comment>
<protein>
    <submittedName>
        <fullName evidence="2">Cysteine-rich receptor-like protein kinase 8</fullName>
    </submittedName>
</protein>
<proteinExistence type="predicted"/>
<dbReference type="Pfam" id="PF14244">
    <property type="entry name" value="Retrotran_gag_3"/>
    <property type="match status" value="1"/>
</dbReference>
<evidence type="ECO:0000313" key="2">
    <source>
        <dbReference type="EMBL" id="GJT44894.1"/>
    </source>
</evidence>
<keyword evidence="3" id="KW-1185">Reference proteome</keyword>
<evidence type="ECO:0000313" key="3">
    <source>
        <dbReference type="Proteomes" id="UP001151760"/>
    </source>
</evidence>
<reference evidence="2" key="2">
    <citation type="submission" date="2022-01" db="EMBL/GenBank/DDBJ databases">
        <authorList>
            <person name="Yamashiro T."/>
            <person name="Shiraishi A."/>
            <person name="Satake H."/>
            <person name="Nakayama K."/>
        </authorList>
    </citation>
    <scope>NUCLEOTIDE SEQUENCE</scope>
</reference>